<evidence type="ECO:0000259" key="6">
    <source>
        <dbReference type="PROSITE" id="PS50885"/>
    </source>
</evidence>
<dbReference type="CDD" id="cd18773">
    <property type="entry name" value="PDC1_HK_sensor"/>
    <property type="match status" value="1"/>
</dbReference>
<dbReference type="InterPro" id="IPR036890">
    <property type="entry name" value="HATPase_C_sf"/>
</dbReference>
<dbReference type="Pfam" id="PF00672">
    <property type="entry name" value="HAMP"/>
    <property type="match status" value="1"/>
</dbReference>
<dbReference type="InterPro" id="IPR003660">
    <property type="entry name" value="HAMP_dom"/>
</dbReference>
<dbReference type="Gene3D" id="3.30.565.10">
    <property type="entry name" value="Histidine kinase-like ATPase, C-terminal domain"/>
    <property type="match status" value="1"/>
</dbReference>
<dbReference type="Gene3D" id="3.30.450.20">
    <property type="entry name" value="PAS domain"/>
    <property type="match status" value="2"/>
</dbReference>
<feature type="domain" description="HAMP" evidence="6">
    <location>
        <begin position="316"/>
        <end position="368"/>
    </location>
</feature>
<dbReference type="SUPFAM" id="SSF55874">
    <property type="entry name" value="ATPase domain of HSP90 chaperone/DNA topoisomerase II/histidine kinase"/>
    <property type="match status" value="1"/>
</dbReference>
<dbReference type="EMBL" id="RRCO01000001">
    <property type="protein sequence ID" value="RRJ27203.1"/>
    <property type="molecule type" value="Genomic_DNA"/>
</dbReference>
<dbReference type="PANTHER" id="PTHR34220:SF7">
    <property type="entry name" value="SENSOR HISTIDINE KINASE YPDA"/>
    <property type="match status" value="1"/>
</dbReference>
<evidence type="ECO:0000256" key="1">
    <source>
        <dbReference type="ARBA" id="ARBA00004370"/>
    </source>
</evidence>
<evidence type="ECO:0000256" key="5">
    <source>
        <dbReference type="SAM" id="Phobius"/>
    </source>
</evidence>
<dbReference type="CDD" id="cd06225">
    <property type="entry name" value="HAMP"/>
    <property type="match status" value="1"/>
</dbReference>
<dbReference type="PANTHER" id="PTHR34220">
    <property type="entry name" value="SENSOR HISTIDINE KINASE YPDA"/>
    <property type="match status" value="1"/>
</dbReference>
<dbReference type="RefSeq" id="WP_128673544.1">
    <property type="nucleotide sequence ID" value="NZ_RRCO01000001.1"/>
</dbReference>
<dbReference type="InterPro" id="IPR003594">
    <property type="entry name" value="HATPase_dom"/>
</dbReference>
<sequence>MHKNKTTLFEITCSFLLVITFSSLVLGVYCFNTLGQYISQQIDFYQEQNLKQIGKTLDSYGENIQTTQRILTGMVIEQELFQKGTGTRGQKNALYSQNIENVLRNIRRTSPIISNIFMVYEGGYYTSGSFFSKETLIQKPWYQEVFLSGENTVTVQRHKADYQVFFGEGPEVISLVKKIISPNDAKTIIGVIMVDLDVRLLEETLGSHTFDDDHLILLRNSEGEVLESVCGEGNYTQEDIKKVVKCLDSETGVEQGGFLKEFSLYRYGVESYDWKLEAVVSKENFRSRFLIAGGTFVGITLLTLIFSAALSYLLARRITRPMQRLLTHMEEFSKGDFHVRAKEEGNRDILALSKGFNKMSRRIRHLMEDLRIKEHESANARLRELQAQINPHFLYNTLETIRSLALRNGVESIADIAKSMALIFRYCINSRDEVVTLREELAHVKSYINIQKIRYKNRLQVSFYVDEELLDNCIIKILVQPLVENAIYHGIDQKREGGKISIFCHKSPEGVEIAVEDNGMGMKPEVLHSLQKQLHKCQGEHLGDSIGLKNVDSRLKLYYGRERGLQIESVYEQGTRVSFDIPFVMYSEENRRKEMHSGSIFAERREDV</sequence>
<comment type="subcellular location">
    <subcellularLocation>
        <location evidence="1">Membrane</location>
    </subcellularLocation>
</comment>
<evidence type="ECO:0000256" key="3">
    <source>
        <dbReference type="ARBA" id="ARBA00022679"/>
    </source>
</evidence>
<keyword evidence="2" id="KW-0597">Phosphoprotein</keyword>
<proteinExistence type="predicted"/>
<evidence type="ECO:0000256" key="4">
    <source>
        <dbReference type="ARBA" id="ARBA00022777"/>
    </source>
</evidence>
<dbReference type="Gene3D" id="6.10.340.10">
    <property type="match status" value="1"/>
</dbReference>
<accession>A0A3P3R3N5</accession>
<keyword evidence="4 7" id="KW-0418">Kinase</keyword>
<organism evidence="7 8">
    <name type="scientific">Lachnoanaerobaculum gingivalis</name>
    <dbReference type="NCBI Taxonomy" id="2490855"/>
    <lineage>
        <taxon>Bacteria</taxon>
        <taxon>Bacillati</taxon>
        <taxon>Bacillota</taxon>
        <taxon>Clostridia</taxon>
        <taxon>Lachnospirales</taxon>
        <taxon>Lachnospiraceae</taxon>
        <taxon>Lachnoanaerobaculum</taxon>
    </lineage>
</organism>
<dbReference type="GO" id="GO:0016020">
    <property type="term" value="C:membrane"/>
    <property type="evidence" value="ECO:0007669"/>
    <property type="project" value="UniProtKB-SubCell"/>
</dbReference>
<keyword evidence="5" id="KW-0812">Transmembrane</keyword>
<feature type="transmembrane region" description="Helical" evidence="5">
    <location>
        <begin position="289"/>
        <end position="315"/>
    </location>
</feature>
<dbReference type="PROSITE" id="PS50885">
    <property type="entry name" value="HAMP"/>
    <property type="match status" value="1"/>
</dbReference>
<reference evidence="7 8" key="1">
    <citation type="submission" date="2018-11" db="EMBL/GenBank/DDBJ databases">
        <title>Genome sequencing of Lachnoanaerobaculum sp. KCOM 2030 (= ChDC B114).</title>
        <authorList>
            <person name="Kook J.-K."/>
            <person name="Park S.-N."/>
            <person name="Lim Y.K."/>
        </authorList>
    </citation>
    <scope>NUCLEOTIDE SEQUENCE [LARGE SCALE GENOMIC DNA]</scope>
    <source>
        <strain evidence="7 8">KCOM 2030</strain>
    </source>
</reference>
<comment type="caution">
    <text evidence="7">The sequence shown here is derived from an EMBL/GenBank/DDBJ whole genome shotgun (WGS) entry which is preliminary data.</text>
</comment>
<gene>
    <name evidence="7" type="ORF">EHV10_04180</name>
</gene>
<dbReference type="InterPro" id="IPR050640">
    <property type="entry name" value="Bact_2-comp_sensor_kinase"/>
</dbReference>
<keyword evidence="8" id="KW-1185">Reference proteome</keyword>
<dbReference type="InterPro" id="IPR010559">
    <property type="entry name" value="Sig_transdc_His_kin_internal"/>
</dbReference>
<protein>
    <submittedName>
        <fullName evidence="7">Sensor histidine kinase</fullName>
    </submittedName>
</protein>
<evidence type="ECO:0000313" key="7">
    <source>
        <dbReference type="EMBL" id="RRJ27203.1"/>
    </source>
</evidence>
<evidence type="ECO:0000256" key="2">
    <source>
        <dbReference type="ARBA" id="ARBA00022553"/>
    </source>
</evidence>
<dbReference type="Pfam" id="PF02518">
    <property type="entry name" value="HATPase_c"/>
    <property type="match status" value="1"/>
</dbReference>
<keyword evidence="5" id="KW-0472">Membrane</keyword>
<keyword evidence="5" id="KW-1133">Transmembrane helix</keyword>
<dbReference type="Pfam" id="PF06580">
    <property type="entry name" value="His_kinase"/>
    <property type="match status" value="1"/>
</dbReference>
<name>A0A3P3R3N5_9FIRM</name>
<dbReference type="GO" id="GO:0000155">
    <property type="term" value="F:phosphorelay sensor kinase activity"/>
    <property type="evidence" value="ECO:0007669"/>
    <property type="project" value="InterPro"/>
</dbReference>
<dbReference type="Proteomes" id="UP000272490">
    <property type="component" value="Unassembled WGS sequence"/>
</dbReference>
<keyword evidence="3" id="KW-0808">Transferase</keyword>
<dbReference type="SMART" id="SM00304">
    <property type="entry name" value="HAMP"/>
    <property type="match status" value="1"/>
</dbReference>
<dbReference type="OrthoDB" id="9776552at2"/>
<dbReference type="AlphaFoldDB" id="A0A3P3R3N5"/>
<dbReference type="SUPFAM" id="SSF158472">
    <property type="entry name" value="HAMP domain-like"/>
    <property type="match status" value="1"/>
</dbReference>
<evidence type="ECO:0000313" key="8">
    <source>
        <dbReference type="Proteomes" id="UP000272490"/>
    </source>
</evidence>
<dbReference type="SMART" id="SM00387">
    <property type="entry name" value="HATPase_c"/>
    <property type="match status" value="1"/>
</dbReference>